<reference evidence="1" key="1">
    <citation type="journal article" date="2020" name="Appl. Environ. Microbiol.">
        <title>Medium-Chain Fatty Acid Synthesis by 'Candidatus Weimeria bifida' gen. nov., sp. nov., and 'Candidatus Pseudoramibacter fermentans' sp. nov.</title>
        <authorList>
            <person name="Scarborough M.J."/>
            <person name="Myers K.S."/>
            <person name="Donohue T.J."/>
            <person name="Noguera D.R."/>
        </authorList>
    </citation>
    <scope>NUCLEOTIDE SEQUENCE</scope>
    <source>
        <strain evidence="1">EUB1.1</strain>
    </source>
</reference>
<dbReference type="Proteomes" id="UP000473648">
    <property type="component" value="Unassembled WGS sequence"/>
</dbReference>
<gene>
    <name evidence="1" type="ORF">FRC53_07125</name>
</gene>
<dbReference type="EMBL" id="VOGB01000005">
    <property type="protein sequence ID" value="MQM73164.1"/>
    <property type="molecule type" value="Genomic_DNA"/>
</dbReference>
<dbReference type="AlphaFoldDB" id="A0A6L5GSF5"/>
<name>A0A6L5GSF5_9FIRM</name>
<dbReference type="InterPro" id="IPR012349">
    <property type="entry name" value="Split_barrel_FMN-bd"/>
</dbReference>
<evidence type="ECO:0000313" key="2">
    <source>
        <dbReference type="Proteomes" id="UP000473648"/>
    </source>
</evidence>
<accession>A0A6L5GSF5</accession>
<dbReference type="Pfam" id="PF12900">
    <property type="entry name" value="Pyridox_ox_2"/>
    <property type="match status" value="1"/>
</dbReference>
<dbReference type="InterPro" id="IPR024747">
    <property type="entry name" value="Pyridox_Oxase-rel"/>
</dbReference>
<dbReference type="Gene3D" id="2.30.110.10">
    <property type="entry name" value="Electron Transport, Fmn-binding Protein, Chain A"/>
    <property type="match status" value="1"/>
</dbReference>
<sequence length="158" mass="17810">MIRKMRRFKQALTAEACEAILLNAKRGVLAVLGDDDYPYTVPMNYVYDPKAQVIYFHGAHEGHKIDAIAKHPKVSFCVMDQGTPDEDGWFQYVNSVVVFGTIAPVEDREKSIDITREIAEKYYPDQESAAREVKKDGARALCLAIKAAHITGKRVHEK</sequence>
<keyword evidence="2" id="KW-1185">Reference proteome</keyword>
<evidence type="ECO:0000313" key="1">
    <source>
        <dbReference type="EMBL" id="MQM73164.1"/>
    </source>
</evidence>
<proteinExistence type="predicted"/>
<organism evidence="1 2">
    <name type="scientific">Candidatus Pseudoramibacter fermentans</name>
    <dbReference type="NCBI Taxonomy" id="2594427"/>
    <lineage>
        <taxon>Bacteria</taxon>
        <taxon>Bacillati</taxon>
        <taxon>Bacillota</taxon>
        <taxon>Clostridia</taxon>
        <taxon>Eubacteriales</taxon>
        <taxon>Eubacteriaceae</taxon>
        <taxon>Pseudoramibacter</taxon>
    </lineage>
</organism>
<dbReference type="PANTHER" id="PTHR34071:SF2">
    <property type="entry name" value="FLAVIN-NUCLEOTIDE-BINDING PROTEIN"/>
    <property type="match status" value="1"/>
</dbReference>
<dbReference type="PANTHER" id="PTHR34071">
    <property type="entry name" value="5-NITROIMIDAZOLE ANTIBIOTICS RESISTANCE PROTEIN, NIMA-FAMILY-RELATED PROTEIN-RELATED"/>
    <property type="match status" value="1"/>
</dbReference>
<protein>
    <submittedName>
        <fullName evidence="1">Pyridoxamine 5'-phosphate oxidase family protein</fullName>
    </submittedName>
</protein>
<comment type="caution">
    <text evidence="1">The sequence shown here is derived from an EMBL/GenBank/DDBJ whole genome shotgun (WGS) entry which is preliminary data.</text>
</comment>
<dbReference type="SUPFAM" id="SSF50475">
    <property type="entry name" value="FMN-binding split barrel"/>
    <property type="match status" value="1"/>
</dbReference>